<evidence type="ECO:0000256" key="1">
    <source>
        <dbReference type="SAM" id="MobiDB-lite"/>
    </source>
</evidence>
<gene>
    <name evidence="2" type="ORF">OL599_25700</name>
</gene>
<dbReference type="RefSeq" id="WP_264716930.1">
    <property type="nucleotide sequence ID" value="NZ_JAPDNT010000076.1"/>
</dbReference>
<feature type="non-terminal residue" evidence="2">
    <location>
        <position position="1"/>
    </location>
</feature>
<name>A0AA42CKK7_9PROT</name>
<sequence length="229" mass="24748">HYQSMAIVTGTDMRERPRGFALCLEDVLVKVSGDPHLRSDPRVAKVEKRAGDYVVPFNYVDPMAWLHHHDDPGTYDRSQNLTVAFDPAKIDALLLTLGTQPWKGPRPILIPALSVRGRKPPDYLLSADEPLGAEQRAAFERIAAEAGIPLRFPTASEFGGWGGGKGSLTGTTVRSLEGTIVIRGTLEWSDEASAGLVRGKQAGRMASTPGRSEASGMTRRSPASSRAQC</sequence>
<evidence type="ECO:0000313" key="3">
    <source>
        <dbReference type="Proteomes" id="UP001165679"/>
    </source>
</evidence>
<keyword evidence="3" id="KW-1185">Reference proteome</keyword>
<organism evidence="2 3">
    <name type="scientific">Limobrevibacterium gyesilva</name>
    <dbReference type="NCBI Taxonomy" id="2991712"/>
    <lineage>
        <taxon>Bacteria</taxon>
        <taxon>Pseudomonadati</taxon>
        <taxon>Pseudomonadota</taxon>
        <taxon>Alphaproteobacteria</taxon>
        <taxon>Acetobacterales</taxon>
        <taxon>Acetobacteraceae</taxon>
        <taxon>Limobrevibacterium</taxon>
    </lineage>
</organism>
<reference evidence="2" key="2">
    <citation type="submission" date="2022-10" db="EMBL/GenBank/DDBJ databases">
        <authorList>
            <person name="Trinh H.N."/>
        </authorList>
    </citation>
    <scope>NUCLEOTIDE SEQUENCE</scope>
    <source>
        <strain evidence="2">RN2-1</strain>
    </source>
</reference>
<proteinExistence type="predicted"/>
<dbReference type="AlphaFoldDB" id="A0AA42CKK7"/>
<evidence type="ECO:0000313" key="2">
    <source>
        <dbReference type="EMBL" id="MCW3477935.1"/>
    </source>
</evidence>
<accession>A0AA42CKK7</accession>
<dbReference type="Proteomes" id="UP001165679">
    <property type="component" value="Unassembled WGS sequence"/>
</dbReference>
<dbReference type="Pfam" id="PF09839">
    <property type="entry name" value="DUF2066"/>
    <property type="match status" value="1"/>
</dbReference>
<dbReference type="EMBL" id="JAPDNT010000076">
    <property type="protein sequence ID" value="MCW3477935.1"/>
    <property type="molecule type" value="Genomic_DNA"/>
</dbReference>
<comment type="caution">
    <text evidence="2">The sequence shown here is derived from an EMBL/GenBank/DDBJ whole genome shotgun (WGS) entry which is preliminary data.</text>
</comment>
<dbReference type="InterPro" id="IPR018642">
    <property type="entry name" value="DUF2066"/>
</dbReference>
<protein>
    <submittedName>
        <fullName evidence="2">DUF2066 domain-containing protein</fullName>
    </submittedName>
</protein>
<reference evidence="2" key="1">
    <citation type="submission" date="2022-09" db="EMBL/GenBank/DDBJ databases">
        <title>Rhodovastum sp. nov. RN2-1 isolated from soil in Seongnam, South Korea.</title>
        <authorList>
            <person name="Le N.T."/>
        </authorList>
    </citation>
    <scope>NUCLEOTIDE SEQUENCE</scope>
    <source>
        <strain evidence="2">RN2-1</strain>
    </source>
</reference>
<feature type="region of interest" description="Disordered" evidence="1">
    <location>
        <begin position="197"/>
        <end position="229"/>
    </location>
</feature>